<dbReference type="EMBL" id="WIXJ01000003">
    <property type="protein sequence ID" value="MQY51530.1"/>
    <property type="molecule type" value="Genomic_DNA"/>
</dbReference>
<reference evidence="1 2" key="1">
    <citation type="submission" date="2019-10" db="EMBL/GenBank/DDBJ databases">
        <title>Whole-genome sequence of the purple nonsulfur photosynthetic bacterium Rhodocyclus tenuis.</title>
        <authorList>
            <person name="Kyndt J.A."/>
            <person name="Meyer T.E."/>
        </authorList>
    </citation>
    <scope>NUCLEOTIDE SEQUENCE [LARGE SCALE GENOMIC DNA]</scope>
    <source>
        <strain evidence="1 2">DSM 110</strain>
    </source>
</reference>
<sequence>MKVFFIGCSQDSQKNAFGFAKLRHFRSLWRFYVAYIANLLSRWQAILAFFSEESAMFVNPYFYCEAAFGPLPDSPAADGVDGAPVSGVIPGDARALELAPAGATLATTAPQATAAGDLA</sequence>
<proteinExistence type="predicted"/>
<accession>A0A6L5JY74</accession>
<gene>
    <name evidence="1" type="ORF">GHK24_07055</name>
</gene>
<dbReference type="Proteomes" id="UP000480275">
    <property type="component" value="Unassembled WGS sequence"/>
</dbReference>
<protein>
    <submittedName>
        <fullName evidence="1">Uncharacterized protein</fullName>
    </submittedName>
</protein>
<dbReference type="AlphaFoldDB" id="A0A6L5JY74"/>
<comment type="caution">
    <text evidence="1">The sequence shown here is derived from an EMBL/GenBank/DDBJ whole genome shotgun (WGS) entry which is preliminary data.</text>
</comment>
<name>A0A6L5JY74_RHOTE</name>
<evidence type="ECO:0000313" key="1">
    <source>
        <dbReference type="EMBL" id="MQY51530.1"/>
    </source>
</evidence>
<evidence type="ECO:0000313" key="2">
    <source>
        <dbReference type="Proteomes" id="UP000480275"/>
    </source>
</evidence>
<dbReference type="OrthoDB" id="10011206at2"/>
<organism evidence="1 2">
    <name type="scientific">Rhodocyclus tenuis</name>
    <name type="common">Rhodospirillum tenue</name>
    <dbReference type="NCBI Taxonomy" id="1066"/>
    <lineage>
        <taxon>Bacteria</taxon>
        <taxon>Pseudomonadati</taxon>
        <taxon>Pseudomonadota</taxon>
        <taxon>Betaproteobacteria</taxon>
        <taxon>Rhodocyclales</taxon>
        <taxon>Rhodocyclaceae</taxon>
        <taxon>Rhodocyclus</taxon>
    </lineage>
</organism>